<evidence type="ECO:0000313" key="1">
    <source>
        <dbReference type="EMBL" id="PPQ90735.1"/>
    </source>
</evidence>
<dbReference type="STRING" id="93625.A0A409XIY5"/>
<dbReference type="AlphaFoldDB" id="A0A409XIY5"/>
<gene>
    <name evidence="1" type="ORF">CVT25_010172</name>
</gene>
<name>A0A409XIY5_PSICY</name>
<sequence length="239" mass="27002">MSVKISIQDEAHTHIKLAQEWDQVLTRVRTIPQFKDFLHPLSYSTLFRNLPDSGHVVVINIHEDHSDSLILTSSAEGPLHIALPDFSSRIADDLYHDLKILLHNSKIQSQGDRNNTGCRSHLHKRASVADILHQLWSFVVKPILNSLEYSCFDNSFTLFLRLTLLLKQPASNLPHIWWCATGPLTFLPIHAAGIYTSTASPGVYNKLSDFAVSSYIPIISFLVKIKQNAEQINIKKLDC</sequence>
<dbReference type="EMBL" id="NHYD01001550">
    <property type="protein sequence ID" value="PPQ90735.1"/>
    <property type="molecule type" value="Genomic_DNA"/>
</dbReference>
<organism evidence="1 2">
    <name type="scientific">Psilocybe cyanescens</name>
    <dbReference type="NCBI Taxonomy" id="93625"/>
    <lineage>
        <taxon>Eukaryota</taxon>
        <taxon>Fungi</taxon>
        <taxon>Dikarya</taxon>
        <taxon>Basidiomycota</taxon>
        <taxon>Agaricomycotina</taxon>
        <taxon>Agaricomycetes</taxon>
        <taxon>Agaricomycetidae</taxon>
        <taxon>Agaricales</taxon>
        <taxon>Agaricineae</taxon>
        <taxon>Strophariaceae</taxon>
        <taxon>Psilocybe</taxon>
    </lineage>
</organism>
<comment type="caution">
    <text evidence="1">The sequence shown here is derived from an EMBL/GenBank/DDBJ whole genome shotgun (WGS) entry which is preliminary data.</text>
</comment>
<evidence type="ECO:0000313" key="2">
    <source>
        <dbReference type="Proteomes" id="UP000283269"/>
    </source>
</evidence>
<accession>A0A409XIY5</accession>
<dbReference type="InParanoid" id="A0A409XIY5"/>
<protein>
    <submittedName>
        <fullName evidence="1">Uncharacterized protein</fullName>
    </submittedName>
</protein>
<dbReference type="OrthoDB" id="3033536at2759"/>
<dbReference type="Proteomes" id="UP000283269">
    <property type="component" value="Unassembled WGS sequence"/>
</dbReference>
<reference evidence="1 2" key="1">
    <citation type="journal article" date="2018" name="Evol. Lett.">
        <title>Horizontal gene cluster transfer increased hallucinogenic mushroom diversity.</title>
        <authorList>
            <person name="Reynolds H.T."/>
            <person name="Vijayakumar V."/>
            <person name="Gluck-Thaler E."/>
            <person name="Korotkin H.B."/>
            <person name="Matheny P.B."/>
            <person name="Slot J.C."/>
        </authorList>
    </citation>
    <scope>NUCLEOTIDE SEQUENCE [LARGE SCALE GENOMIC DNA]</scope>
    <source>
        <strain evidence="1 2">2631</strain>
    </source>
</reference>
<proteinExistence type="predicted"/>
<keyword evidence="2" id="KW-1185">Reference proteome</keyword>